<reference evidence="1" key="2">
    <citation type="journal article" date="2021" name="PeerJ">
        <title>Extensive microbial diversity within the chicken gut microbiome revealed by metagenomics and culture.</title>
        <authorList>
            <person name="Gilroy R."/>
            <person name="Ravi A."/>
            <person name="Getino M."/>
            <person name="Pursley I."/>
            <person name="Horton D.L."/>
            <person name="Alikhan N.F."/>
            <person name="Baker D."/>
            <person name="Gharbi K."/>
            <person name="Hall N."/>
            <person name="Watson M."/>
            <person name="Adriaenssens E.M."/>
            <person name="Foster-Nyarko E."/>
            <person name="Jarju S."/>
            <person name="Secka A."/>
            <person name="Antonio M."/>
            <person name="Oren A."/>
            <person name="Chaudhuri R.R."/>
            <person name="La Ragione R."/>
            <person name="Hildebrand F."/>
            <person name="Pallen M.J."/>
        </authorList>
    </citation>
    <scope>NUCLEOTIDE SEQUENCE</scope>
    <source>
        <strain evidence="1">17073</strain>
    </source>
</reference>
<dbReference type="AlphaFoldDB" id="A0A9D1IKI9"/>
<dbReference type="EMBL" id="DVMS01000090">
    <property type="protein sequence ID" value="HIU38640.1"/>
    <property type="molecule type" value="Genomic_DNA"/>
</dbReference>
<proteinExistence type="predicted"/>
<comment type="caution">
    <text evidence="1">The sequence shown here is derived from an EMBL/GenBank/DDBJ whole genome shotgun (WGS) entry which is preliminary data.</text>
</comment>
<evidence type="ECO:0000313" key="1">
    <source>
        <dbReference type="EMBL" id="HIU38640.1"/>
    </source>
</evidence>
<protein>
    <submittedName>
        <fullName evidence="1">Uncharacterized protein</fullName>
    </submittedName>
</protein>
<organism evidence="1 2">
    <name type="scientific">Candidatus Limisoma intestinavium</name>
    <dbReference type="NCBI Taxonomy" id="2840856"/>
    <lineage>
        <taxon>Bacteria</taxon>
        <taxon>Pseudomonadati</taxon>
        <taxon>Bacteroidota</taxon>
        <taxon>Bacteroidia</taxon>
        <taxon>Bacteroidales</taxon>
        <taxon>Candidatus Limisoma</taxon>
    </lineage>
</organism>
<reference evidence="1" key="1">
    <citation type="submission" date="2020-10" db="EMBL/GenBank/DDBJ databases">
        <authorList>
            <person name="Gilroy R."/>
        </authorList>
    </citation>
    <scope>NUCLEOTIDE SEQUENCE</scope>
    <source>
        <strain evidence="1">17073</strain>
    </source>
</reference>
<sequence length="125" mass="14443">MEEALKKKLAKDPNGLMTYEYIANNIDHIDPILPELVDNIIAVDQMGQFIASAARYLHAIDPEKYASAIDSLIKATINKDREHRYLGDLIAGIWGDDYRERAKELCEKDDNFRRIYKRLYPTSII</sequence>
<gene>
    <name evidence="1" type="ORF">IAD18_03110</name>
</gene>
<accession>A0A9D1IKI9</accession>
<evidence type="ECO:0000313" key="2">
    <source>
        <dbReference type="Proteomes" id="UP000824076"/>
    </source>
</evidence>
<dbReference type="Proteomes" id="UP000824076">
    <property type="component" value="Unassembled WGS sequence"/>
</dbReference>
<name>A0A9D1IKI9_9BACT</name>